<name>A0ABP1FYU6_9CHLO</name>
<organism evidence="4 5">
    <name type="scientific">Coccomyxa viridis</name>
    <dbReference type="NCBI Taxonomy" id="1274662"/>
    <lineage>
        <taxon>Eukaryota</taxon>
        <taxon>Viridiplantae</taxon>
        <taxon>Chlorophyta</taxon>
        <taxon>core chlorophytes</taxon>
        <taxon>Trebouxiophyceae</taxon>
        <taxon>Trebouxiophyceae incertae sedis</taxon>
        <taxon>Coccomyxaceae</taxon>
        <taxon>Coccomyxa</taxon>
    </lineage>
</organism>
<evidence type="ECO:0000313" key="2">
    <source>
        <dbReference type="EMBL" id="CAL5225003.1"/>
    </source>
</evidence>
<dbReference type="EMBL" id="CAXHTA020000012">
    <property type="protein sequence ID" value="CAL5225018.1"/>
    <property type="molecule type" value="Genomic_DNA"/>
</dbReference>
<comment type="caution">
    <text evidence="4">The sequence shown here is derived from an EMBL/GenBank/DDBJ whole genome shotgun (WGS) entry which is preliminary data.</text>
</comment>
<proteinExistence type="predicted"/>
<protein>
    <submittedName>
        <fullName evidence="2">G7781 protein</fullName>
    </submittedName>
    <submittedName>
        <fullName evidence="3">G7792 protein</fullName>
    </submittedName>
    <submittedName>
        <fullName evidence="4">G7796 protein</fullName>
    </submittedName>
</protein>
<accession>A0ABP1FYU6</accession>
<dbReference type="EMBL" id="CAXHTA020000012">
    <property type="protein sequence ID" value="CAL5225003.1"/>
    <property type="molecule type" value="Genomic_DNA"/>
</dbReference>
<evidence type="ECO:0000313" key="3">
    <source>
        <dbReference type="EMBL" id="CAL5225014.1"/>
    </source>
</evidence>
<dbReference type="EMBL" id="CAXHTA020000012">
    <property type="protein sequence ID" value="CAL5225014.1"/>
    <property type="molecule type" value="Genomic_DNA"/>
</dbReference>
<sequence length="280" mass="30662">MGANATKPQIDAPPSPGDEPQVKWDVGSYEEASKLLKSHVMEVLQSTKWDFQEKAVGQTAKEASAFWVNSGALVVPHDFLSFVQQGVVQIDVDLELRQLVPGAAEKLLTAWKFTFDADHTMAYKEVSRRKRPHQPPHFGFTIMRRHQRDAGSSDDSLTRPEDKLSVAAHLYVPKGAGEPAHFRRDKDAQSEAVPVAPCCSVTVPPLWQGWLMTLAGQPWAPVAGVSPEQTSATIPTEPSIFHLTSVKALQQIFYGAKITPTFAALVVDLAAIPRPKARPA</sequence>
<feature type="region of interest" description="Disordered" evidence="1">
    <location>
        <begin position="1"/>
        <end position="23"/>
    </location>
</feature>
<dbReference type="Proteomes" id="UP001497392">
    <property type="component" value="Unassembled WGS sequence"/>
</dbReference>
<reference evidence="4 5" key="1">
    <citation type="submission" date="2024-06" db="EMBL/GenBank/DDBJ databases">
        <authorList>
            <person name="Kraege A."/>
            <person name="Thomma B."/>
        </authorList>
    </citation>
    <scope>NUCLEOTIDE SEQUENCE [LARGE SCALE GENOMIC DNA]</scope>
</reference>
<gene>
    <name evidence="4" type="primary">g7796</name>
    <name evidence="2" type="synonym">g7781</name>
    <name evidence="3" type="synonym">g7792</name>
    <name evidence="2" type="ORF">VP750_LOCUS6662</name>
    <name evidence="3" type="ORF">VP750_LOCUS6673</name>
    <name evidence="4" type="ORF">VP750_LOCUS6677</name>
</gene>
<evidence type="ECO:0000256" key="1">
    <source>
        <dbReference type="SAM" id="MobiDB-lite"/>
    </source>
</evidence>
<evidence type="ECO:0000313" key="5">
    <source>
        <dbReference type="Proteomes" id="UP001497392"/>
    </source>
</evidence>
<keyword evidence="5" id="KW-1185">Reference proteome</keyword>
<evidence type="ECO:0000313" key="4">
    <source>
        <dbReference type="EMBL" id="CAL5225018.1"/>
    </source>
</evidence>